<organism evidence="1">
    <name type="scientific">marine sediment metagenome</name>
    <dbReference type="NCBI Taxonomy" id="412755"/>
    <lineage>
        <taxon>unclassified sequences</taxon>
        <taxon>metagenomes</taxon>
        <taxon>ecological metagenomes</taxon>
    </lineage>
</organism>
<name>A0A0F9ENA3_9ZZZZ</name>
<comment type="caution">
    <text evidence="1">The sequence shown here is derived from an EMBL/GenBank/DDBJ whole genome shotgun (WGS) entry which is preliminary data.</text>
</comment>
<sequence length="276" mass="29021">MGVYLMAYTNAWDETTPAGTDNASTADDFFRKHRLDLGERLEDMFYGFNADSNASPENDVGIKSLKFYKQSSDPTSATDFGHFYVKLVSGVPELFYQDDENTTLQLTSGGGLKSTAGLTVDGVSTLTGNVTASGTFESVGVATLADTSVTKTTAAPAADAQIANKKYIDDQITANAPDSDSLCKAWCKVTSGGAISGTGFNITSANRDSTGVYTITWGTDFADTDYAVAITFISPPQQDVAPKITTQLVGSVVVTITSQGSGVINSAFMISAFGDQ</sequence>
<gene>
    <name evidence="1" type="ORF">LCGC14_2406220</name>
</gene>
<dbReference type="EMBL" id="LAZR01036248">
    <property type="protein sequence ID" value="KKL25348.1"/>
    <property type="molecule type" value="Genomic_DNA"/>
</dbReference>
<protein>
    <submittedName>
        <fullName evidence="1">Uncharacterized protein</fullName>
    </submittedName>
</protein>
<accession>A0A0F9ENA3</accession>
<evidence type="ECO:0000313" key="1">
    <source>
        <dbReference type="EMBL" id="KKL25348.1"/>
    </source>
</evidence>
<dbReference type="AlphaFoldDB" id="A0A0F9ENA3"/>
<reference evidence="1" key="1">
    <citation type="journal article" date="2015" name="Nature">
        <title>Complex archaea that bridge the gap between prokaryotes and eukaryotes.</title>
        <authorList>
            <person name="Spang A."/>
            <person name="Saw J.H."/>
            <person name="Jorgensen S.L."/>
            <person name="Zaremba-Niedzwiedzka K."/>
            <person name="Martijn J."/>
            <person name="Lind A.E."/>
            <person name="van Eijk R."/>
            <person name="Schleper C."/>
            <person name="Guy L."/>
            <person name="Ettema T.J."/>
        </authorList>
    </citation>
    <scope>NUCLEOTIDE SEQUENCE</scope>
</reference>
<proteinExistence type="predicted"/>